<dbReference type="Pfam" id="PF11843">
    <property type="entry name" value="DUF3363"/>
    <property type="match status" value="2"/>
</dbReference>
<evidence type="ECO:0000313" key="3">
    <source>
        <dbReference type="Proteomes" id="UP000075755"/>
    </source>
</evidence>
<organism evidence="2 3">
    <name type="scientific">Aminobacter aminovorans</name>
    <name type="common">Chelatobacter heintzii</name>
    <dbReference type="NCBI Taxonomy" id="83263"/>
    <lineage>
        <taxon>Bacteria</taxon>
        <taxon>Pseudomonadati</taxon>
        <taxon>Pseudomonadota</taxon>
        <taxon>Alphaproteobacteria</taxon>
        <taxon>Hyphomicrobiales</taxon>
        <taxon>Phyllobacteriaceae</taxon>
        <taxon>Aminobacter</taxon>
    </lineage>
</organism>
<feature type="region of interest" description="Disordered" evidence="1">
    <location>
        <begin position="50"/>
        <end position="73"/>
    </location>
</feature>
<sequence>MHDQFQITTWGTVMSEGDRDFRIKPGRIRSTKAQKAKGFVNQVLAAAKRAGHISGGAPSGKPGRRLGRSTFGRGRNVFGRSRIFSSHRRVVIKARIARHQGRAFRSAPLSAHVSYLKREGVSRDGEKGVMFDANNDRAEDLAFANRCKDDRHHFRFIVSPEDAAEMTDLKAFTRDLARQMEADLGTRLDWIAVDHWNTDNPHVHLLLRGVDDAGADLVVSRDYISRGLRSRADDLVDIELGPKPEHEIRSALEKEITAERWTRIDREIKRAADETGYVDLRPDRSAPADPELRRLMVGRLQHIEKLGLAIQGNSGEWVVGLEAERTLRDLGMRGDIIKTMHRAFTERGQDRGVGDYAVDGGTSGLPIIGRLVDRGLHDELTGEAYAVIDGVDGRAHHVRLRGVEAFDLAPANGGIVEVRHFSGTHDQRPTLVLALRSDLDLQAQVTAPGATWIDHRLVERDAMPLSEAGFGREVREAMQARAELLADQGLARRDGQRIIMQRDLLATLRRRELDAVGEKLSAETGLPHVKTIAGQHVAGVVRQRLALSSGRFAMIDSGLGFQLVPWSRDLDRNLGQHVAGMTKVSGGIELTVGRKRDLGL</sequence>
<evidence type="ECO:0000313" key="2">
    <source>
        <dbReference type="EMBL" id="AMS44016.1"/>
    </source>
</evidence>
<accession>A0AAC8YUJ9</accession>
<protein>
    <submittedName>
        <fullName evidence="2">Type VI secretion protein</fullName>
    </submittedName>
</protein>
<dbReference type="InterPro" id="IPR021795">
    <property type="entry name" value="DUF3363"/>
</dbReference>
<dbReference type="EMBL" id="CP015005">
    <property type="protein sequence ID" value="AMS44016.1"/>
    <property type="molecule type" value="Genomic_DNA"/>
</dbReference>
<proteinExistence type="predicted"/>
<dbReference type="AlphaFoldDB" id="A0AAC8YUJ9"/>
<dbReference type="Proteomes" id="UP000075755">
    <property type="component" value="Chromosome"/>
</dbReference>
<gene>
    <name evidence="2" type="ORF">AA2016_5109</name>
</gene>
<dbReference type="KEGG" id="aak:AA2016_5109"/>
<name>A0AAC8YUJ9_AMIAI</name>
<evidence type="ECO:0000256" key="1">
    <source>
        <dbReference type="SAM" id="MobiDB-lite"/>
    </source>
</evidence>
<reference evidence="2 3" key="1">
    <citation type="submission" date="2016-03" db="EMBL/GenBank/DDBJ databases">
        <title>Complete genome of Aminobacter aminovorans KCTC 2477.</title>
        <authorList>
            <person name="Kim K.M."/>
        </authorList>
    </citation>
    <scope>NUCLEOTIDE SEQUENCE [LARGE SCALE GENOMIC DNA]</scope>
    <source>
        <strain evidence="2 3">KCTC 2477</strain>
    </source>
</reference>